<evidence type="ECO:0000313" key="3">
    <source>
        <dbReference type="Proteomes" id="UP000295375"/>
    </source>
</evidence>
<evidence type="ECO:0008006" key="4">
    <source>
        <dbReference type="Google" id="ProtNLM"/>
    </source>
</evidence>
<dbReference type="Proteomes" id="UP000295375">
    <property type="component" value="Unassembled WGS sequence"/>
</dbReference>
<dbReference type="RefSeq" id="WP_133591401.1">
    <property type="nucleotide sequence ID" value="NZ_CP037953.1"/>
</dbReference>
<dbReference type="GO" id="GO:0016788">
    <property type="term" value="F:hydrolase activity, acting on ester bonds"/>
    <property type="evidence" value="ECO:0007669"/>
    <property type="project" value="InterPro"/>
</dbReference>
<sequence>MKNALMVFAPAFLLLGAEAHAWSQETHKRIVADALKFMNSSSATADMKRAAQFYTQAAGSQANAAEILGQAAYDVDDFRDTRLGGWWVGYEYAPVGNLASSLVNYTSYWHFLNLTRGSDVHGNDHGGYDYRYHTVDGSWSDVDWYAMVYLYNRDLKQEDYNTTEAHYRQGSYSNRDKHYADYQEMAFQPIDNLAKYWFDQFKQSPSLQTIGFSLHATGDAAQPHHVYVTSANNHGGWETWVRDYYDAENFGDMNAVANIVGQYNSQHDIRSLITQVAERAYQFPEPLYATDYATRKRVAKEMIPHAIATTVAVLTKGVNHVYGQGGQ</sequence>
<evidence type="ECO:0000313" key="2">
    <source>
        <dbReference type="EMBL" id="TDQ47167.1"/>
    </source>
</evidence>
<proteinExistence type="predicted"/>
<keyword evidence="3" id="KW-1185">Reference proteome</keyword>
<comment type="caution">
    <text evidence="2">The sequence shown here is derived from an EMBL/GenBank/DDBJ whole genome shotgun (WGS) entry which is preliminary data.</text>
</comment>
<protein>
    <recommendedName>
        <fullName evidence="4">S1/P1 nuclease</fullName>
    </recommendedName>
</protein>
<dbReference type="Gene3D" id="1.10.575.10">
    <property type="entry name" value="P1 Nuclease"/>
    <property type="match status" value="1"/>
</dbReference>
<organism evidence="2 3">
    <name type="scientific">Permianibacter aggregans</name>
    <dbReference type="NCBI Taxonomy" id="1510150"/>
    <lineage>
        <taxon>Bacteria</taxon>
        <taxon>Pseudomonadati</taxon>
        <taxon>Pseudomonadota</taxon>
        <taxon>Gammaproteobacteria</taxon>
        <taxon>Pseudomonadales</taxon>
        <taxon>Pseudomonadaceae</taxon>
        <taxon>Permianibacter</taxon>
    </lineage>
</organism>
<dbReference type="InterPro" id="IPR008947">
    <property type="entry name" value="PLipase_C/P1_nuclease_dom_sf"/>
</dbReference>
<dbReference type="SUPFAM" id="SSF48537">
    <property type="entry name" value="Phospholipase C/P1 nuclease"/>
    <property type="match status" value="1"/>
</dbReference>
<gene>
    <name evidence="2" type="ORF">EV696_11195</name>
</gene>
<name>A0A4V3D7B2_9GAMM</name>
<keyword evidence="1" id="KW-0732">Signal</keyword>
<dbReference type="AlphaFoldDB" id="A0A4V3D7B2"/>
<reference evidence="2 3" key="1">
    <citation type="submission" date="2019-03" db="EMBL/GenBank/DDBJ databases">
        <title>Genomic Encyclopedia of Type Strains, Phase IV (KMG-IV): sequencing the most valuable type-strain genomes for metagenomic binning, comparative biology and taxonomic classification.</title>
        <authorList>
            <person name="Goeker M."/>
        </authorList>
    </citation>
    <scope>NUCLEOTIDE SEQUENCE [LARGE SCALE GENOMIC DNA]</scope>
    <source>
        <strain evidence="2 3">DSM 103792</strain>
    </source>
</reference>
<evidence type="ECO:0000256" key="1">
    <source>
        <dbReference type="SAM" id="SignalP"/>
    </source>
</evidence>
<feature type="signal peptide" evidence="1">
    <location>
        <begin position="1"/>
        <end position="21"/>
    </location>
</feature>
<accession>A0A4V3D7B2</accession>
<feature type="chain" id="PRO_5020938950" description="S1/P1 nuclease" evidence="1">
    <location>
        <begin position="22"/>
        <end position="327"/>
    </location>
</feature>
<dbReference type="EMBL" id="SNYM01000011">
    <property type="protein sequence ID" value="TDQ47167.1"/>
    <property type="molecule type" value="Genomic_DNA"/>
</dbReference>
<dbReference type="OrthoDB" id="8700905at2"/>